<dbReference type="Proteomes" id="UP000284657">
    <property type="component" value="Unassembled WGS sequence"/>
</dbReference>
<dbReference type="AlphaFoldDB" id="A0A3F2S1T1"/>
<dbReference type="InterPro" id="IPR018737">
    <property type="entry name" value="DREAM_LIN52"/>
</dbReference>
<comment type="caution">
    <text evidence="2">The sequence shown here is derived from an EMBL/GenBank/DDBJ whole genome shotgun (WGS) entry which is preliminary data.</text>
</comment>
<evidence type="ECO:0000313" key="3">
    <source>
        <dbReference type="Proteomes" id="UP000277300"/>
    </source>
</evidence>
<reference evidence="3 4" key="1">
    <citation type="submission" date="2018-07" db="EMBL/GenBank/DDBJ databases">
        <title>Genome sequencing of oomycete isolates from Chile give support for New Zealand origin for Phytophthora kernoviae and make available the first Nothophytophthora sp. genome.</title>
        <authorList>
            <person name="Studholme D.J."/>
            <person name="Sanfuentes E."/>
            <person name="Panda P."/>
            <person name="Hill R."/>
            <person name="Sambles C."/>
            <person name="Grant M."/>
            <person name="Williams N.M."/>
            <person name="Mcdougal R.L."/>
        </authorList>
    </citation>
    <scope>NUCLEOTIDE SEQUENCE [LARGE SCALE GENOMIC DNA]</scope>
    <source>
        <strain evidence="2">Chile6</strain>
        <strain evidence="1">Chile7</strain>
    </source>
</reference>
<dbReference type="GO" id="GO:0070176">
    <property type="term" value="C:DRM complex"/>
    <property type="evidence" value="ECO:0007669"/>
    <property type="project" value="InterPro"/>
</dbReference>
<name>A0A3F2S1T1_9STRA</name>
<organism evidence="2 3">
    <name type="scientific">Phytophthora kernoviae</name>
    <dbReference type="NCBI Taxonomy" id="325452"/>
    <lineage>
        <taxon>Eukaryota</taxon>
        <taxon>Sar</taxon>
        <taxon>Stramenopiles</taxon>
        <taxon>Oomycota</taxon>
        <taxon>Peronosporomycetes</taxon>
        <taxon>Peronosporales</taxon>
        <taxon>Peronosporaceae</taxon>
        <taxon>Phytophthora</taxon>
    </lineage>
</organism>
<evidence type="ECO:0000313" key="2">
    <source>
        <dbReference type="EMBL" id="RLN68707.1"/>
    </source>
</evidence>
<evidence type="ECO:0000313" key="1">
    <source>
        <dbReference type="EMBL" id="RLN53003.1"/>
    </source>
</evidence>
<dbReference type="GO" id="GO:0006355">
    <property type="term" value="P:regulation of DNA-templated transcription"/>
    <property type="evidence" value="ECO:0007669"/>
    <property type="project" value="InterPro"/>
</dbReference>
<dbReference type="EMBL" id="MBDO02000010">
    <property type="protein sequence ID" value="RLN68707.1"/>
    <property type="molecule type" value="Genomic_DNA"/>
</dbReference>
<accession>A0A3F2S1T1</accession>
<sequence>MRNAKLWIENHFTYLHVVDEMSGFFPQTITPTIPLTKELESLFEFLAHQKPSLATGDREFNELAQLSEKELDAKIRELENWNFRLNLDEAKETQDSISLGIISEHQQSANL</sequence>
<dbReference type="Proteomes" id="UP000277300">
    <property type="component" value="Unassembled WGS sequence"/>
</dbReference>
<dbReference type="OrthoDB" id="65904at2759"/>
<dbReference type="EMBL" id="MBAD02001618">
    <property type="protein sequence ID" value="RLN53003.1"/>
    <property type="molecule type" value="Genomic_DNA"/>
</dbReference>
<proteinExistence type="predicted"/>
<evidence type="ECO:0000313" key="4">
    <source>
        <dbReference type="Proteomes" id="UP000284657"/>
    </source>
</evidence>
<protein>
    <submittedName>
        <fullName evidence="2">Uncharacterized protein</fullName>
    </submittedName>
</protein>
<gene>
    <name evidence="1" type="ORF">BBJ29_003013</name>
    <name evidence="2" type="ORF">BBP00_00000829</name>
</gene>
<dbReference type="Pfam" id="PF10044">
    <property type="entry name" value="LIN52"/>
    <property type="match status" value="1"/>
</dbReference>